<dbReference type="GO" id="GO:0005524">
    <property type="term" value="F:ATP binding"/>
    <property type="evidence" value="ECO:0007669"/>
    <property type="project" value="UniProtKB-KW"/>
</dbReference>
<proteinExistence type="inferred from homology"/>
<dbReference type="SMART" id="SM00220">
    <property type="entry name" value="S_TKc"/>
    <property type="match status" value="1"/>
</dbReference>
<feature type="domain" description="Protein kinase" evidence="7">
    <location>
        <begin position="223"/>
        <end position="516"/>
    </location>
</feature>
<evidence type="ECO:0000256" key="6">
    <source>
        <dbReference type="SAM" id="MobiDB-lite"/>
    </source>
</evidence>
<dbReference type="GO" id="GO:0004672">
    <property type="term" value="F:protein kinase activity"/>
    <property type="evidence" value="ECO:0007669"/>
    <property type="project" value="InterPro"/>
</dbReference>
<sequence length="529" mass="60145">MEQKWNWEDIQKFWGPYVNVVVPSSNVHHGSPDSVEMLPDSNKDGQGQSSNPWVEALYSNDNLMPEMASIDVTSAVFAPSHCLTKMGTSAFEWGNDNSLTRTSTGDQHLKKNAKLICQPPVTPFGSWDTPSTFMTASTPGTFFSAKSTCSSPGRNFRGNLKPEPVSEPIPIRRQQRGGPIIGIREDYNKNLIRRNLLLPPDKELNWSGQGQHVVFEPFEKIPLETLCHLGSSITATVDKVKCRRIYLARKTMKLTRNSNVSDALQEVEHLQKLRHFHIVQLVGTYLQGRHFALLMYPAAEHDLRRFMEETEDLKPAEGFFLDTAYTDRVEFLNSSMGCIAHAVDYVHRNTVRHMDIKPANILVRWIPSGMKRIHHEPHWRIYLADFGLSTSFEETGHSQTDRATARTPRYCAPEVYNREPWGRAADIFSLGCVFAEMLTVICHKEVQLFAEFRQGEGDTDSYHACIPKTTEWLQMQVFACPESSQVGSNIVMSMLEENPSRRPRAVRVAQRLHPSIECCERHQEPYVVS</sequence>
<dbReference type="GO" id="GO:0110031">
    <property type="term" value="P:negative regulation of G2/MI transition of meiotic cell cycle"/>
    <property type="evidence" value="ECO:0007669"/>
    <property type="project" value="TreeGrafter"/>
</dbReference>
<keyword evidence="3 8" id="KW-0418">Kinase</keyword>
<reference evidence="8" key="1">
    <citation type="journal article" date="2020" name="Stud. Mycol.">
        <title>101 Dothideomycetes genomes: a test case for predicting lifestyles and emergence of pathogens.</title>
        <authorList>
            <person name="Haridas S."/>
            <person name="Albert R."/>
            <person name="Binder M."/>
            <person name="Bloem J."/>
            <person name="Labutti K."/>
            <person name="Salamov A."/>
            <person name="Andreopoulos B."/>
            <person name="Baker S."/>
            <person name="Barry K."/>
            <person name="Bills G."/>
            <person name="Bluhm B."/>
            <person name="Cannon C."/>
            <person name="Castanera R."/>
            <person name="Culley D."/>
            <person name="Daum C."/>
            <person name="Ezra D."/>
            <person name="Gonzalez J."/>
            <person name="Henrissat B."/>
            <person name="Kuo A."/>
            <person name="Liang C."/>
            <person name="Lipzen A."/>
            <person name="Lutzoni F."/>
            <person name="Magnuson J."/>
            <person name="Mondo S."/>
            <person name="Nolan M."/>
            <person name="Ohm R."/>
            <person name="Pangilinan J."/>
            <person name="Park H.-J."/>
            <person name="Ramirez L."/>
            <person name="Alfaro M."/>
            <person name="Sun H."/>
            <person name="Tritt A."/>
            <person name="Yoshinaga Y."/>
            <person name="Zwiers L.-H."/>
            <person name="Turgeon B."/>
            <person name="Goodwin S."/>
            <person name="Spatafora J."/>
            <person name="Crous P."/>
            <person name="Grigoriev I."/>
        </authorList>
    </citation>
    <scope>NUCLEOTIDE SEQUENCE</scope>
    <source>
        <strain evidence="8">CBS 175.79</strain>
    </source>
</reference>
<dbReference type="InterPro" id="IPR011009">
    <property type="entry name" value="Kinase-like_dom_sf"/>
</dbReference>
<dbReference type="InterPro" id="IPR000719">
    <property type="entry name" value="Prot_kinase_dom"/>
</dbReference>
<dbReference type="GO" id="GO:0005737">
    <property type="term" value="C:cytoplasm"/>
    <property type="evidence" value="ECO:0007669"/>
    <property type="project" value="TreeGrafter"/>
</dbReference>
<dbReference type="GeneID" id="54284740"/>
<dbReference type="PROSITE" id="PS00108">
    <property type="entry name" value="PROTEIN_KINASE_ST"/>
    <property type="match status" value="1"/>
</dbReference>
<dbReference type="Gene3D" id="3.30.200.20">
    <property type="entry name" value="Phosphorylase Kinase, domain 1"/>
    <property type="match status" value="1"/>
</dbReference>
<dbReference type="PANTHER" id="PTHR11042">
    <property type="entry name" value="EUKARYOTIC TRANSLATION INITIATION FACTOR 2-ALPHA KINASE EIF2-ALPHA KINASE -RELATED"/>
    <property type="match status" value="1"/>
</dbReference>
<comment type="similarity">
    <text evidence="5">Belongs to the protein kinase superfamily. Ser/Thr protein kinase family. GCN2 subfamily.</text>
</comment>
<dbReference type="AlphaFoldDB" id="A0A6A5XVE1"/>
<evidence type="ECO:0000256" key="5">
    <source>
        <dbReference type="ARBA" id="ARBA00037982"/>
    </source>
</evidence>
<dbReference type="PROSITE" id="PS50011">
    <property type="entry name" value="PROTEIN_KINASE_DOM"/>
    <property type="match status" value="1"/>
</dbReference>
<dbReference type="SUPFAM" id="SSF56112">
    <property type="entry name" value="Protein kinase-like (PK-like)"/>
    <property type="match status" value="1"/>
</dbReference>
<dbReference type="Gene3D" id="1.10.510.10">
    <property type="entry name" value="Transferase(Phosphotransferase) domain 1"/>
    <property type="match status" value="1"/>
</dbReference>
<keyword evidence="9" id="KW-1185">Reference proteome</keyword>
<dbReference type="InterPro" id="IPR050339">
    <property type="entry name" value="CC_SR_Kinase"/>
</dbReference>
<keyword evidence="1" id="KW-0808">Transferase</keyword>
<feature type="region of interest" description="Disordered" evidence="6">
    <location>
        <begin position="31"/>
        <end position="52"/>
    </location>
</feature>
<gene>
    <name evidence="8" type="ORF">BU24DRAFT_419948</name>
</gene>
<dbReference type="RefSeq" id="XP_033385242.1">
    <property type="nucleotide sequence ID" value="XM_033527343.1"/>
</dbReference>
<name>A0A6A5XVE1_9PLEO</name>
<dbReference type="InterPro" id="IPR008271">
    <property type="entry name" value="Ser/Thr_kinase_AS"/>
</dbReference>
<dbReference type="Pfam" id="PF00069">
    <property type="entry name" value="Pkinase"/>
    <property type="match status" value="1"/>
</dbReference>
<keyword evidence="4" id="KW-0067">ATP-binding</keyword>
<dbReference type="PANTHER" id="PTHR11042:SF190">
    <property type="entry name" value="MITOSIS INHIBITOR PROTEIN KINASE MIK1"/>
    <property type="match status" value="1"/>
</dbReference>
<protein>
    <submittedName>
        <fullName evidence="8">Kinase-like protein</fullName>
    </submittedName>
</protein>
<dbReference type="Proteomes" id="UP000799778">
    <property type="component" value="Unassembled WGS sequence"/>
</dbReference>
<evidence type="ECO:0000256" key="1">
    <source>
        <dbReference type="ARBA" id="ARBA00022679"/>
    </source>
</evidence>
<accession>A0A6A5XVE1</accession>
<dbReference type="GO" id="GO:0005634">
    <property type="term" value="C:nucleus"/>
    <property type="evidence" value="ECO:0007669"/>
    <property type="project" value="TreeGrafter"/>
</dbReference>
<evidence type="ECO:0000259" key="7">
    <source>
        <dbReference type="PROSITE" id="PS50011"/>
    </source>
</evidence>
<evidence type="ECO:0000256" key="2">
    <source>
        <dbReference type="ARBA" id="ARBA00022741"/>
    </source>
</evidence>
<dbReference type="OrthoDB" id="4062651at2759"/>
<keyword evidence="2" id="KW-0547">Nucleotide-binding</keyword>
<evidence type="ECO:0000313" key="9">
    <source>
        <dbReference type="Proteomes" id="UP000799778"/>
    </source>
</evidence>
<evidence type="ECO:0000313" key="8">
    <source>
        <dbReference type="EMBL" id="KAF2016903.1"/>
    </source>
</evidence>
<dbReference type="EMBL" id="ML978068">
    <property type="protein sequence ID" value="KAF2016903.1"/>
    <property type="molecule type" value="Genomic_DNA"/>
</dbReference>
<evidence type="ECO:0000256" key="3">
    <source>
        <dbReference type="ARBA" id="ARBA00022777"/>
    </source>
</evidence>
<evidence type="ECO:0000256" key="4">
    <source>
        <dbReference type="ARBA" id="ARBA00022840"/>
    </source>
</evidence>
<dbReference type="CDD" id="cd00180">
    <property type="entry name" value="PKc"/>
    <property type="match status" value="1"/>
</dbReference>
<organism evidence="8 9">
    <name type="scientific">Aaosphaeria arxii CBS 175.79</name>
    <dbReference type="NCBI Taxonomy" id="1450172"/>
    <lineage>
        <taxon>Eukaryota</taxon>
        <taxon>Fungi</taxon>
        <taxon>Dikarya</taxon>
        <taxon>Ascomycota</taxon>
        <taxon>Pezizomycotina</taxon>
        <taxon>Dothideomycetes</taxon>
        <taxon>Pleosporomycetidae</taxon>
        <taxon>Pleosporales</taxon>
        <taxon>Pleosporales incertae sedis</taxon>
        <taxon>Aaosphaeria</taxon>
    </lineage>
</organism>